<feature type="region of interest" description="Disordered" evidence="1">
    <location>
        <begin position="36"/>
        <end position="56"/>
    </location>
</feature>
<organism evidence="2">
    <name type="scientific">Gaeumannomyces tritici (strain R3-111a-1)</name>
    <name type="common">Wheat and barley take-all root rot fungus</name>
    <name type="synonym">Gaeumannomyces graminis var. tritici</name>
    <dbReference type="NCBI Taxonomy" id="644352"/>
    <lineage>
        <taxon>Eukaryota</taxon>
        <taxon>Fungi</taxon>
        <taxon>Dikarya</taxon>
        <taxon>Ascomycota</taxon>
        <taxon>Pezizomycotina</taxon>
        <taxon>Sordariomycetes</taxon>
        <taxon>Sordariomycetidae</taxon>
        <taxon>Magnaporthales</taxon>
        <taxon>Magnaporthaceae</taxon>
        <taxon>Gaeumannomyces</taxon>
    </lineage>
</organism>
<dbReference type="VEuPathDB" id="FungiDB:GGTG_07615"/>
<reference evidence="3" key="4">
    <citation type="journal article" date="2015" name="G3 (Bethesda)">
        <title>Genome sequences of three phytopathogenic species of the Magnaporthaceae family of fungi.</title>
        <authorList>
            <person name="Okagaki L.H."/>
            <person name="Nunes C.C."/>
            <person name="Sailsbery J."/>
            <person name="Clay B."/>
            <person name="Brown D."/>
            <person name="John T."/>
            <person name="Oh Y."/>
            <person name="Young N."/>
            <person name="Fitzgerald M."/>
            <person name="Haas B.J."/>
            <person name="Zeng Q."/>
            <person name="Young S."/>
            <person name="Adiconis X."/>
            <person name="Fan L."/>
            <person name="Levin J.Z."/>
            <person name="Mitchell T.K."/>
            <person name="Okubara P.A."/>
            <person name="Farman M.L."/>
            <person name="Kohn L.M."/>
            <person name="Birren B."/>
            <person name="Ma L.-J."/>
            <person name="Dean R.A."/>
        </authorList>
    </citation>
    <scope>NUCLEOTIDE SEQUENCE</scope>
    <source>
        <strain evidence="3">R3-111a-1</strain>
    </source>
</reference>
<protein>
    <recommendedName>
        <fullName evidence="5">F-box domain-containing protein</fullName>
    </recommendedName>
</protein>
<evidence type="ECO:0008006" key="5">
    <source>
        <dbReference type="Google" id="ProtNLM"/>
    </source>
</evidence>
<dbReference type="AlphaFoldDB" id="J3P267"/>
<dbReference type="SUPFAM" id="SSF81383">
    <property type="entry name" value="F-box domain"/>
    <property type="match status" value="1"/>
</dbReference>
<dbReference type="InterPro" id="IPR036047">
    <property type="entry name" value="F-box-like_dom_sf"/>
</dbReference>
<evidence type="ECO:0000313" key="2">
    <source>
        <dbReference type="EMBL" id="EJT73759.1"/>
    </source>
</evidence>
<keyword evidence="4" id="KW-1185">Reference proteome</keyword>
<dbReference type="EnsemblFungi" id="EJT73759">
    <property type="protein sequence ID" value="EJT73759"/>
    <property type="gene ID" value="GGTG_07615"/>
</dbReference>
<evidence type="ECO:0000313" key="3">
    <source>
        <dbReference type="EnsemblFungi" id="EJT73759"/>
    </source>
</evidence>
<dbReference type="EMBL" id="GL385398">
    <property type="protein sequence ID" value="EJT73759.1"/>
    <property type="molecule type" value="Genomic_DNA"/>
</dbReference>
<dbReference type="OrthoDB" id="2522477at2759"/>
<dbReference type="RefSeq" id="XP_009223703.1">
    <property type="nucleotide sequence ID" value="XM_009225439.1"/>
</dbReference>
<evidence type="ECO:0000256" key="1">
    <source>
        <dbReference type="SAM" id="MobiDB-lite"/>
    </source>
</evidence>
<reference evidence="2" key="3">
    <citation type="submission" date="2010-09" db="EMBL/GenBank/DDBJ databases">
        <title>Annotation of Gaeumannomyces graminis var. tritici R3-111a-1.</title>
        <authorList>
            <consortium name="The Broad Institute Genome Sequencing Platform"/>
            <person name="Ma L.-J."/>
            <person name="Dead R."/>
            <person name="Young S.K."/>
            <person name="Zeng Q."/>
            <person name="Gargeya S."/>
            <person name="Fitzgerald M."/>
            <person name="Haas B."/>
            <person name="Abouelleil A."/>
            <person name="Alvarado L."/>
            <person name="Arachchi H.M."/>
            <person name="Berlin A."/>
            <person name="Brown A."/>
            <person name="Chapman S.B."/>
            <person name="Chen Z."/>
            <person name="Dunbar C."/>
            <person name="Freedman E."/>
            <person name="Gearin G."/>
            <person name="Gellesch M."/>
            <person name="Goldberg J."/>
            <person name="Griggs A."/>
            <person name="Gujja S."/>
            <person name="Heiman D."/>
            <person name="Howarth C."/>
            <person name="Larson L."/>
            <person name="Lui A."/>
            <person name="MacDonald P.J.P."/>
            <person name="Mehta T."/>
            <person name="Montmayeur A."/>
            <person name="Murphy C."/>
            <person name="Neiman D."/>
            <person name="Pearson M."/>
            <person name="Priest M."/>
            <person name="Roberts A."/>
            <person name="Saif S."/>
            <person name="Shea T."/>
            <person name="Shenoy N."/>
            <person name="Sisk P."/>
            <person name="Stolte C."/>
            <person name="Sykes S."/>
            <person name="Yandava C."/>
            <person name="Wortman J."/>
            <person name="Nusbaum C."/>
            <person name="Birren B."/>
        </authorList>
    </citation>
    <scope>NUCLEOTIDE SEQUENCE</scope>
    <source>
        <strain evidence="2">R3-111a-1</strain>
    </source>
</reference>
<dbReference type="GeneID" id="20348073"/>
<reference evidence="2" key="2">
    <citation type="submission" date="2010-07" db="EMBL/GenBank/DDBJ databases">
        <authorList>
            <consortium name="The Broad Institute Genome Sequencing Platform"/>
            <consortium name="Broad Institute Genome Sequencing Center for Infectious Disease"/>
            <person name="Ma L.-J."/>
            <person name="Dead R."/>
            <person name="Young S."/>
            <person name="Zeng Q."/>
            <person name="Koehrsen M."/>
            <person name="Alvarado L."/>
            <person name="Berlin A."/>
            <person name="Chapman S.B."/>
            <person name="Chen Z."/>
            <person name="Freedman E."/>
            <person name="Gellesch M."/>
            <person name="Goldberg J."/>
            <person name="Griggs A."/>
            <person name="Gujja S."/>
            <person name="Heilman E.R."/>
            <person name="Heiman D."/>
            <person name="Hepburn T."/>
            <person name="Howarth C."/>
            <person name="Jen D."/>
            <person name="Larson L."/>
            <person name="Mehta T."/>
            <person name="Neiman D."/>
            <person name="Pearson M."/>
            <person name="Roberts A."/>
            <person name="Saif S."/>
            <person name="Shea T."/>
            <person name="Shenoy N."/>
            <person name="Sisk P."/>
            <person name="Stolte C."/>
            <person name="Sykes S."/>
            <person name="Walk T."/>
            <person name="White J."/>
            <person name="Yandava C."/>
            <person name="Haas B."/>
            <person name="Nusbaum C."/>
            <person name="Birren B."/>
        </authorList>
    </citation>
    <scope>NUCLEOTIDE SEQUENCE</scope>
    <source>
        <strain evidence="2">R3-111a-1</strain>
    </source>
</reference>
<dbReference type="eggNOG" id="ENOG502SHZH">
    <property type="taxonomic scope" value="Eukaryota"/>
</dbReference>
<reference evidence="4" key="1">
    <citation type="submission" date="2010-07" db="EMBL/GenBank/DDBJ databases">
        <title>The genome sequence of Gaeumannomyces graminis var. tritici strain R3-111a-1.</title>
        <authorList>
            <consortium name="The Broad Institute Genome Sequencing Platform"/>
            <person name="Ma L.-J."/>
            <person name="Dead R."/>
            <person name="Young S."/>
            <person name="Zeng Q."/>
            <person name="Koehrsen M."/>
            <person name="Alvarado L."/>
            <person name="Berlin A."/>
            <person name="Chapman S.B."/>
            <person name="Chen Z."/>
            <person name="Freedman E."/>
            <person name="Gellesch M."/>
            <person name="Goldberg J."/>
            <person name="Griggs A."/>
            <person name="Gujja S."/>
            <person name="Heilman E.R."/>
            <person name="Heiman D."/>
            <person name="Hepburn T."/>
            <person name="Howarth C."/>
            <person name="Jen D."/>
            <person name="Larson L."/>
            <person name="Mehta T."/>
            <person name="Neiman D."/>
            <person name="Pearson M."/>
            <person name="Roberts A."/>
            <person name="Saif S."/>
            <person name="Shea T."/>
            <person name="Shenoy N."/>
            <person name="Sisk P."/>
            <person name="Stolte C."/>
            <person name="Sykes S."/>
            <person name="Walk T."/>
            <person name="White J."/>
            <person name="Yandava C."/>
            <person name="Haas B."/>
            <person name="Nusbaum C."/>
            <person name="Birren B."/>
        </authorList>
    </citation>
    <scope>NUCLEOTIDE SEQUENCE [LARGE SCALE GENOMIC DNA]</scope>
    <source>
        <strain evidence="4">R3-111a-1</strain>
    </source>
</reference>
<gene>
    <name evidence="3" type="primary">20348073</name>
    <name evidence="2" type="ORF">GGTG_07615</name>
</gene>
<feature type="compositionally biased region" description="Polar residues" evidence="1">
    <location>
        <begin position="42"/>
        <end position="53"/>
    </location>
</feature>
<dbReference type="STRING" id="644352.J3P267"/>
<sequence length="445" mass="49749">MPTGTRALAFPAPQPQPLPVKANHHTTPQAIIFNQPAPRPMPSSTIPASSRQNGGMAEPDRLAALPREVLLRILEVVGAESKRDLCSVSRLNRHYHAAADSVLYKEIQFDKPEHHLRFSQSLGRRPRRGSLIVGVRLEYPASHVSHISLDVPVHGWHHERLDEGVTRTISAMSNLEMLDIAVPDTLLHGVGSLFNGPFDLACLKSCTLFFQCPADAYWDLRENIHIFSHPTLETLVIRRARLDYRGFDHMEKPHGTALTKLHLIECDFSDDALGDVLEFPEALREFVMTQLPEPSPELEETSDDFGDYVVALHSAARSLETVVIDCAFLGGRRAVRMRDFEKLKTLRVNWDYQLFGKKSNRARLHSVGLPPELETLEFFNEVGTDDEVLELLVTAIEAKDIMARNLESIITVEGDDGPVPKEFVAACKQQGIKLDIIGGTLTEED</sequence>
<proteinExistence type="predicted"/>
<evidence type="ECO:0000313" key="4">
    <source>
        <dbReference type="Proteomes" id="UP000006039"/>
    </source>
</evidence>
<accession>J3P267</accession>
<name>J3P267_GAET3</name>
<dbReference type="Proteomes" id="UP000006039">
    <property type="component" value="Unassembled WGS sequence"/>
</dbReference>
<reference evidence="3" key="5">
    <citation type="submission" date="2018-04" db="UniProtKB">
        <authorList>
            <consortium name="EnsemblFungi"/>
        </authorList>
    </citation>
    <scope>IDENTIFICATION</scope>
    <source>
        <strain evidence="3">R3-111a-1</strain>
    </source>
</reference>
<dbReference type="HOGENOM" id="CLU_049913_0_0_1"/>